<keyword evidence="1" id="KW-0812">Transmembrane</keyword>
<keyword evidence="3" id="KW-1185">Reference proteome</keyword>
<name>A0AAV5TFE3_9BILA</name>
<evidence type="ECO:0000256" key="1">
    <source>
        <dbReference type="SAM" id="Phobius"/>
    </source>
</evidence>
<accession>A0AAV5TFE3</accession>
<evidence type="ECO:0008006" key="4">
    <source>
        <dbReference type="Google" id="ProtNLM"/>
    </source>
</evidence>
<dbReference type="PANTHER" id="PTHR22941:SF26">
    <property type="entry name" value="SERPENTINE RECEPTOR, CLASS H"/>
    <property type="match status" value="1"/>
</dbReference>
<dbReference type="InterPro" id="IPR053220">
    <property type="entry name" value="Nematode_rcpt-like_serp_H"/>
</dbReference>
<keyword evidence="1" id="KW-0472">Membrane</keyword>
<keyword evidence="1" id="KW-1133">Transmembrane helix</keyword>
<feature type="transmembrane region" description="Helical" evidence="1">
    <location>
        <begin position="51"/>
        <end position="70"/>
    </location>
</feature>
<proteinExistence type="predicted"/>
<gene>
    <name evidence="2" type="ORF">PENTCL1PPCAC_14194</name>
</gene>
<protein>
    <recommendedName>
        <fullName evidence="4">G protein-coupled receptor</fullName>
    </recommendedName>
</protein>
<dbReference type="Pfam" id="PF10318">
    <property type="entry name" value="7TM_GPCR_Srh"/>
    <property type="match status" value="1"/>
</dbReference>
<feature type="transmembrane region" description="Helical" evidence="1">
    <location>
        <begin position="90"/>
        <end position="116"/>
    </location>
</feature>
<reference evidence="2" key="1">
    <citation type="submission" date="2023-10" db="EMBL/GenBank/DDBJ databases">
        <title>Genome assembly of Pristionchus species.</title>
        <authorList>
            <person name="Yoshida K."/>
            <person name="Sommer R.J."/>
        </authorList>
    </citation>
    <scope>NUCLEOTIDE SEQUENCE</scope>
    <source>
        <strain evidence="2">RS0144</strain>
    </source>
</reference>
<evidence type="ECO:0000313" key="2">
    <source>
        <dbReference type="EMBL" id="GMS92019.1"/>
    </source>
</evidence>
<feature type="transmembrane region" description="Helical" evidence="1">
    <location>
        <begin position="20"/>
        <end position="39"/>
    </location>
</feature>
<dbReference type="PANTHER" id="PTHR22941">
    <property type="entry name" value="SERPENTINE RECEPTOR"/>
    <property type="match status" value="1"/>
</dbReference>
<dbReference type="InterPro" id="IPR019422">
    <property type="entry name" value="7TM_GPCR_serpentine_rcpt_Srh"/>
</dbReference>
<feature type="transmembrane region" description="Helical" evidence="1">
    <location>
        <begin position="152"/>
        <end position="171"/>
    </location>
</feature>
<sequence length="347" mass="39249">MSEEVFLSPENEQSLLLGERIVFVFSSTLNVLALFCLIGETPASQALIKNYLLFIQATVIASDFYFSVLFEPFPVLQLFAGYCVGLLCRAVQPTIVVGIYATLIGLMGASIVLCTIHRHQTIVMRGRWVLSRVWTKTELLLNNEHFQRSRSILTWLVCSIYCGPCLLFAVTPFDSAESSRLIEHSSPDLRWIRSRGGHFMLERTTFTLTIIAAVFALLILCIVIGVVIFTHLLVVLHRENSKSAKLKRSIRISLIRFFIQIDVPILFIVVPFTILVSEILFNCFSFNVCLVAMAIIPFHPIVHNLILVLIVPQYRGYLLKPIYACLERKLSKLPVSVRAPDSLLARY</sequence>
<dbReference type="Proteomes" id="UP001432027">
    <property type="component" value="Unassembled WGS sequence"/>
</dbReference>
<dbReference type="EMBL" id="BTSX01000004">
    <property type="protein sequence ID" value="GMS92019.1"/>
    <property type="molecule type" value="Genomic_DNA"/>
</dbReference>
<dbReference type="AlphaFoldDB" id="A0AAV5TFE3"/>
<feature type="transmembrane region" description="Helical" evidence="1">
    <location>
        <begin position="285"/>
        <end position="311"/>
    </location>
</feature>
<feature type="transmembrane region" description="Helical" evidence="1">
    <location>
        <begin position="210"/>
        <end position="236"/>
    </location>
</feature>
<feature type="transmembrane region" description="Helical" evidence="1">
    <location>
        <begin position="257"/>
        <end position="279"/>
    </location>
</feature>
<organism evidence="2 3">
    <name type="scientific">Pristionchus entomophagus</name>
    <dbReference type="NCBI Taxonomy" id="358040"/>
    <lineage>
        <taxon>Eukaryota</taxon>
        <taxon>Metazoa</taxon>
        <taxon>Ecdysozoa</taxon>
        <taxon>Nematoda</taxon>
        <taxon>Chromadorea</taxon>
        <taxon>Rhabditida</taxon>
        <taxon>Rhabditina</taxon>
        <taxon>Diplogasteromorpha</taxon>
        <taxon>Diplogasteroidea</taxon>
        <taxon>Neodiplogasteridae</taxon>
        <taxon>Pristionchus</taxon>
    </lineage>
</organism>
<evidence type="ECO:0000313" key="3">
    <source>
        <dbReference type="Proteomes" id="UP001432027"/>
    </source>
</evidence>
<comment type="caution">
    <text evidence="2">The sequence shown here is derived from an EMBL/GenBank/DDBJ whole genome shotgun (WGS) entry which is preliminary data.</text>
</comment>